<keyword evidence="1 7" id="KW-0808">Transferase</keyword>
<keyword evidence="12" id="KW-1185">Reference proteome</keyword>
<comment type="catalytic activity">
    <reaction evidence="7">
        <text>[glutamine synthetase]-O(4)-(5'-adenylyl)-L-tyrosine + phosphate = [glutamine synthetase]-L-tyrosine + ADP</text>
        <dbReference type="Rhea" id="RHEA:43716"/>
        <dbReference type="Rhea" id="RHEA-COMP:10660"/>
        <dbReference type="Rhea" id="RHEA-COMP:10661"/>
        <dbReference type="ChEBI" id="CHEBI:43474"/>
        <dbReference type="ChEBI" id="CHEBI:46858"/>
        <dbReference type="ChEBI" id="CHEBI:83624"/>
        <dbReference type="ChEBI" id="CHEBI:456216"/>
        <dbReference type="EC" id="2.7.7.89"/>
    </reaction>
</comment>
<dbReference type="RefSeq" id="WP_339573973.1">
    <property type="nucleotide sequence ID" value="NZ_JBBIAA010000003.1"/>
</dbReference>
<dbReference type="Gene3D" id="3.30.460.10">
    <property type="entry name" value="Beta Polymerase, domain 2"/>
    <property type="match status" value="2"/>
</dbReference>
<name>A0ABU8RHS3_9ACTN</name>
<evidence type="ECO:0000259" key="10">
    <source>
        <dbReference type="Pfam" id="PF08335"/>
    </source>
</evidence>
<comment type="catalytic activity">
    <reaction evidence="7">
        <text>[glutamine synthetase]-L-tyrosine + ATP = [glutamine synthetase]-O(4)-(5'-adenylyl)-L-tyrosine + diphosphate</text>
        <dbReference type="Rhea" id="RHEA:18589"/>
        <dbReference type="Rhea" id="RHEA-COMP:10660"/>
        <dbReference type="Rhea" id="RHEA-COMP:10661"/>
        <dbReference type="ChEBI" id="CHEBI:30616"/>
        <dbReference type="ChEBI" id="CHEBI:33019"/>
        <dbReference type="ChEBI" id="CHEBI:46858"/>
        <dbReference type="ChEBI" id="CHEBI:83624"/>
        <dbReference type="EC" id="2.7.7.42"/>
    </reaction>
</comment>
<comment type="similarity">
    <text evidence="7">Belongs to the GlnE family.</text>
</comment>
<dbReference type="SUPFAM" id="SSF81593">
    <property type="entry name" value="Nucleotidyltransferase substrate binding subunit/domain"/>
    <property type="match status" value="2"/>
</dbReference>
<dbReference type="InterPro" id="IPR023057">
    <property type="entry name" value="GlnE"/>
</dbReference>
<accession>A0ABU8RHS3</accession>
<evidence type="ECO:0000313" key="11">
    <source>
        <dbReference type="EMBL" id="MEJ5944588.1"/>
    </source>
</evidence>
<dbReference type="InterPro" id="IPR005190">
    <property type="entry name" value="GlnE_rpt_dom"/>
</dbReference>
<dbReference type="HAMAP" id="MF_00802">
    <property type="entry name" value="GlnE"/>
    <property type="match status" value="1"/>
</dbReference>
<dbReference type="EC" id="2.7.7.42" evidence="7"/>
<feature type="domain" description="PII-uridylyltransferase/Glutamine-synthetase adenylyltransferase" evidence="10">
    <location>
        <begin position="376"/>
        <end position="515"/>
    </location>
</feature>
<feature type="compositionally biased region" description="Low complexity" evidence="8">
    <location>
        <begin position="56"/>
        <end position="68"/>
    </location>
</feature>
<keyword evidence="6 7" id="KW-0511">Multifunctional enzyme</keyword>
<dbReference type="SUPFAM" id="SSF81301">
    <property type="entry name" value="Nucleotidyltransferase"/>
    <property type="match status" value="2"/>
</dbReference>
<feature type="region of interest" description="Disordered" evidence="8">
    <location>
        <begin position="37"/>
        <end position="69"/>
    </location>
</feature>
<dbReference type="NCBIfam" id="NF010707">
    <property type="entry name" value="PRK14109.1"/>
    <property type="match status" value="1"/>
</dbReference>
<sequence>MSAPVVSVGLLARRGYTDPEAAQRVLADPALAGALRRWGAGEASTPRRSAADGRRGPAQRPAPRSPQEAADELVDLLAGAADPDAALRAVARLAEHPGSPALRLLARPGPARARLVAVLGASSALADGLVRHPGDADVLEDDDVPVPAAALRAELLRGVGADPDDDGPVAADGASRDDLRRAYRRRLLSLAGRDLAAPAPERRLGDVARELADLAAAALETALALARRDVGPEHAGARLAVIGMGKCGGRELNYVSDVDVVYAVEPADGVAEQQALAVGTRLARLLAQHCSAYTAEGALWPVDANLRPEGGAGPLVRTVDSHRAYYERWASTWEFQALLKARHVAGDPVVAEAYLEAVRPGVWTAAERAGFVPDVQAMRRRVEEHVPAKERPRQLKLGPGGLRDVEFSVQLLQLVHGRADAHLRSGTTLDALEALAAYGYVGRADAGRLDRAYRWLRVLEHRVQLARLTRTHLMPVDEDDRRRLARAAGAGDVAGLDARWAETRRTVRRLHERLFYRPLLGAAARLSTEDVRLGPDAARARLSALGYRDPAGALRHLQALSGGVSRRAAIQRQLLPVLLGWFADGADPDAGLLSFRRLSESLGGTHWYLQMLRDDGVAAERLANLLAGSRMAADLLLQAPEAARWLEGEVELRPRPAAQLRAEVGSVVARHRDPVDAVNAARAVRRREMTRTAVGDLSGVLGLEEVGEALTAATEAVLAGGLAAALRSVAGRRGEPLPVRMAVVGMGRLGGRELTYASDADVLFVHEPVGGAPEALAQEVAVAVAGETQRLLTSLGPEPPLAVDAALRPEGRSGPLSRSLSSFASYYARWSDVWEAQALLRAEPVAGDVELGAAFCALVEGVRYPSAGLDGAQVREVRRIKARVESERLPRGVDARRHVKLGPGGISDVEWTVQLLQLQHAHVERGLRTTSTLGALAAAAAAGLVDPEDASVLEDAWRWGSRVRAALALWTGRPGDVVPTDLDDLEGVARLLGMPAGSAGALEDEHRRRTRRARAVVERLLFGWQDG</sequence>
<protein>
    <recommendedName>
        <fullName evidence="7">Bifunctional glutamine synthetase adenylyltransferase/adenylyl-removing enzyme</fullName>
    </recommendedName>
    <alternativeName>
        <fullName evidence="7">ATP:glutamine synthetase adenylyltransferase</fullName>
    </alternativeName>
    <alternativeName>
        <fullName evidence="7">ATase</fullName>
    </alternativeName>
    <domain>
        <recommendedName>
            <fullName evidence="7">Glutamine synthetase adenylyl-L-tyrosine phosphorylase</fullName>
            <ecNumber evidence="7">2.7.7.89</ecNumber>
        </recommendedName>
        <alternativeName>
            <fullName evidence="7">Adenylyl removase</fullName>
            <shortName evidence="7">AR</shortName>
            <shortName evidence="7">AT-N</shortName>
        </alternativeName>
    </domain>
    <domain>
        <recommendedName>
            <fullName evidence="7">Glutamine synthetase adenylyl transferase</fullName>
            <ecNumber evidence="7">2.7.7.42</ecNumber>
        </recommendedName>
        <alternativeName>
            <fullName evidence="7">Adenylyl transferase</fullName>
            <shortName evidence="7">AT</shortName>
            <shortName evidence="7">AT-C</shortName>
        </alternativeName>
    </domain>
</protein>
<dbReference type="GO" id="GO:0008882">
    <property type="term" value="F:[glutamate-ammonia-ligase] adenylyltransferase activity"/>
    <property type="evidence" value="ECO:0007669"/>
    <property type="project" value="UniProtKB-EC"/>
</dbReference>
<evidence type="ECO:0000256" key="2">
    <source>
        <dbReference type="ARBA" id="ARBA00022695"/>
    </source>
</evidence>
<dbReference type="Gene3D" id="1.20.120.1510">
    <property type="match status" value="1"/>
</dbReference>
<feature type="domain" description="PII-uridylyltransferase/Glutamine-synthetase adenylyltransferase" evidence="10">
    <location>
        <begin position="891"/>
        <end position="1019"/>
    </location>
</feature>
<evidence type="ECO:0000256" key="5">
    <source>
        <dbReference type="ARBA" id="ARBA00022842"/>
    </source>
</evidence>
<comment type="function">
    <text evidence="7">Involved in the regulation of glutamine synthetase GlnA, a key enzyme in the process to assimilate ammonia. When cellular nitrogen levels are high, the C-terminal adenylyl transferase (AT) inactivates GlnA by covalent transfer of an adenylyl group from ATP to specific tyrosine residue of GlnA, thus reducing its activity. Conversely, when nitrogen levels are low, the N-terminal adenylyl removase (AR) activates GlnA by removing the adenylyl group by phosphorolysis, increasing its activity. The regulatory region of GlnE binds the signal transduction protein PII (GlnB) which indicates the nitrogen status of the cell.</text>
</comment>
<dbReference type="EMBL" id="JBBIAA010000003">
    <property type="protein sequence ID" value="MEJ5944588.1"/>
    <property type="molecule type" value="Genomic_DNA"/>
</dbReference>
<evidence type="ECO:0000256" key="7">
    <source>
        <dbReference type="HAMAP-Rule" id="MF_00802"/>
    </source>
</evidence>
<keyword evidence="4 7" id="KW-0067">ATP-binding</keyword>
<evidence type="ECO:0000256" key="1">
    <source>
        <dbReference type="ARBA" id="ARBA00022679"/>
    </source>
</evidence>
<dbReference type="PANTHER" id="PTHR30621">
    <property type="entry name" value="GLUTAMINE SYNTHETASE ADENYLYLTRANSFERASE"/>
    <property type="match status" value="1"/>
</dbReference>
<keyword evidence="2 7" id="KW-0548">Nucleotidyltransferase</keyword>
<organism evidence="11 12">
    <name type="scientific">Pseudokineococcus basanitobsidens</name>
    <dbReference type="NCBI Taxonomy" id="1926649"/>
    <lineage>
        <taxon>Bacteria</taxon>
        <taxon>Bacillati</taxon>
        <taxon>Actinomycetota</taxon>
        <taxon>Actinomycetes</taxon>
        <taxon>Kineosporiales</taxon>
        <taxon>Kineosporiaceae</taxon>
        <taxon>Pseudokineococcus</taxon>
    </lineage>
</organism>
<dbReference type="CDD" id="cd05401">
    <property type="entry name" value="NT_GlnE_GlnD_like"/>
    <property type="match status" value="2"/>
</dbReference>
<reference evidence="11 12" key="1">
    <citation type="journal article" date="2017" name="Int. J. Syst. Evol. Microbiol.">
        <title>Pseudokineococcus basanitobsidens sp. nov., isolated from volcanic rock.</title>
        <authorList>
            <person name="Lee D.W."/>
            <person name="Park M.Y."/>
            <person name="Kim J.J."/>
            <person name="Kim B.S."/>
        </authorList>
    </citation>
    <scope>NUCLEOTIDE SEQUENCE [LARGE SCALE GENOMIC DNA]</scope>
    <source>
        <strain evidence="11 12">DSM 103726</strain>
    </source>
</reference>
<dbReference type="EC" id="2.7.7.89" evidence="7"/>
<keyword evidence="3 7" id="KW-0547">Nucleotide-binding</keyword>
<evidence type="ECO:0000256" key="6">
    <source>
        <dbReference type="ARBA" id="ARBA00023268"/>
    </source>
</evidence>
<dbReference type="GO" id="GO:0047388">
    <property type="term" value="F:[glutamine synthetase]-adenylyl-L-tyrosine phosphorylase activity"/>
    <property type="evidence" value="ECO:0007669"/>
    <property type="project" value="UniProtKB-EC"/>
</dbReference>
<evidence type="ECO:0000256" key="3">
    <source>
        <dbReference type="ARBA" id="ARBA00022741"/>
    </source>
</evidence>
<feature type="domain" description="Glutamate-ammonia ligase adenylyltransferase repeated" evidence="9">
    <location>
        <begin position="620"/>
        <end position="855"/>
    </location>
</feature>
<feature type="region of interest" description="Adenylyl transferase" evidence="7">
    <location>
        <begin position="527"/>
        <end position="1027"/>
    </location>
</feature>
<keyword evidence="5 7" id="KW-0460">Magnesium</keyword>
<gene>
    <name evidence="7" type="primary">glnE</name>
    <name evidence="11" type="ORF">WDZ17_04690</name>
</gene>
<dbReference type="Proteomes" id="UP001387100">
    <property type="component" value="Unassembled WGS sequence"/>
</dbReference>
<dbReference type="Pfam" id="PF03710">
    <property type="entry name" value="GlnE"/>
    <property type="match status" value="2"/>
</dbReference>
<dbReference type="Pfam" id="PF08335">
    <property type="entry name" value="GlnD_UR_UTase"/>
    <property type="match status" value="2"/>
</dbReference>
<comment type="cofactor">
    <cofactor evidence="7">
        <name>Mg(2+)</name>
        <dbReference type="ChEBI" id="CHEBI:18420"/>
    </cofactor>
</comment>
<proteinExistence type="inferred from homology"/>
<evidence type="ECO:0000256" key="4">
    <source>
        <dbReference type="ARBA" id="ARBA00022840"/>
    </source>
</evidence>
<dbReference type="InterPro" id="IPR013546">
    <property type="entry name" value="PII_UdlTrfase/GS_AdlTrfase"/>
</dbReference>
<dbReference type="InterPro" id="IPR043519">
    <property type="entry name" value="NT_sf"/>
</dbReference>
<dbReference type="PANTHER" id="PTHR30621:SF0">
    <property type="entry name" value="BIFUNCTIONAL GLUTAMINE SYNTHETASE ADENYLYLTRANSFERASE_ADENYLYL-REMOVING ENZYME"/>
    <property type="match status" value="1"/>
</dbReference>
<evidence type="ECO:0000256" key="8">
    <source>
        <dbReference type="SAM" id="MobiDB-lite"/>
    </source>
</evidence>
<comment type="caution">
    <text evidence="11">The sequence shown here is derived from an EMBL/GenBank/DDBJ whole genome shotgun (WGS) entry which is preliminary data.</text>
</comment>
<evidence type="ECO:0000313" key="12">
    <source>
        <dbReference type="Proteomes" id="UP001387100"/>
    </source>
</evidence>
<feature type="domain" description="Glutamate-ammonia ligase adenylyltransferase repeated" evidence="9">
    <location>
        <begin position="114"/>
        <end position="354"/>
    </location>
</feature>
<dbReference type="Gene3D" id="1.20.120.330">
    <property type="entry name" value="Nucleotidyltransferases domain 2"/>
    <property type="match status" value="2"/>
</dbReference>
<feature type="region of interest" description="Adenylyl removase" evidence="7">
    <location>
        <begin position="1"/>
        <end position="519"/>
    </location>
</feature>
<evidence type="ECO:0000259" key="9">
    <source>
        <dbReference type="Pfam" id="PF03710"/>
    </source>
</evidence>